<comment type="subcellular location">
    <subcellularLocation>
        <location evidence="1">Secreted</location>
        <location evidence="1">Cell wall</location>
    </subcellularLocation>
</comment>
<comment type="similarity">
    <text evidence="2 8">Belongs to the glycosyl hydrolase 28 family.</text>
</comment>
<dbReference type="GO" id="GO:0004650">
    <property type="term" value="F:polygalacturonase activity"/>
    <property type="evidence" value="ECO:0007669"/>
    <property type="project" value="InterPro"/>
</dbReference>
<dbReference type="Pfam" id="PF00295">
    <property type="entry name" value="Glyco_hydro_28"/>
    <property type="match status" value="1"/>
</dbReference>
<dbReference type="GO" id="GO:0005975">
    <property type="term" value="P:carbohydrate metabolic process"/>
    <property type="evidence" value="ECO:0007669"/>
    <property type="project" value="InterPro"/>
</dbReference>
<dbReference type="InterPro" id="IPR000743">
    <property type="entry name" value="Glyco_hydro_28"/>
</dbReference>
<dbReference type="FunFam" id="2.160.20.10:FF:000004">
    <property type="entry name" value="Pectin lyase-like superfamily protein"/>
    <property type="match status" value="1"/>
</dbReference>
<sequence>MKPYRLNAKKSKHMQNVSDKQGGKMVLILAFVRVLFLTFLLVWYTDAGASNGYKVFNVKKYGAVSDGKTENSKAFLKAWSEACQWHGKAMVLIPRGVYILDSVLFLGECNGYMAFNLKGILKPKGSLQTSDQWITFRYIKGFFLGGGGTLDGEGYKHWNRHDCLKNHNCHPLAISLRLEFIQNGMVSHIRSINSQNAHISLFGCVNLNMSDLRLSAPGDSPNTDGIKIGSSEEIKISKTRIGTGDDCVAILSGSKNINISQVHCGPGHGISVGSMGGEGSVTESVVGVTVKDCTFIGTSDGTRIKTWASSTTGVASNFIYENIRMMNVGNPIIIDQDYCPYPPCDMKTPSRIQIKDITFNNIWGTSESNVAVTLNCSRTVPCKNILLKDISFFHGRGGSVRSLCSNARGTSYGRQRPPSCF</sequence>
<feature type="transmembrane region" description="Helical" evidence="9">
    <location>
        <begin position="21"/>
        <end position="44"/>
    </location>
</feature>
<evidence type="ECO:0000313" key="11">
    <source>
        <dbReference type="Proteomes" id="UP000886885"/>
    </source>
</evidence>
<evidence type="ECO:0000256" key="3">
    <source>
        <dbReference type="ARBA" id="ARBA00022512"/>
    </source>
</evidence>
<dbReference type="Proteomes" id="UP000886885">
    <property type="component" value="Chromosome 1D"/>
</dbReference>
<dbReference type="OrthoDB" id="187139at2759"/>
<keyword evidence="9" id="KW-1133">Transmembrane helix</keyword>
<evidence type="ECO:0000256" key="8">
    <source>
        <dbReference type="RuleBase" id="RU361169"/>
    </source>
</evidence>
<gene>
    <name evidence="10" type="ORF">POTOM_006479</name>
</gene>
<organism evidence="10 11">
    <name type="scientific">Populus tomentosa</name>
    <name type="common">Chinese white poplar</name>
    <dbReference type="NCBI Taxonomy" id="118781"/>
    <lineage>
        <taxon>Eukaryota</taxon>
        <taxon>Viridiplantae</taxon>
        <taxon>Streptophyta</taxon>
        <taxon>Embryophyta</taxon>
        <taxon>Tracheophyta</taxon>
        <taxon>Spermatophyta</taxon>
        <taxon>Magnoliopsida</taxon>
        <taxon>eudicotyledons</taxon>
        <taxon>Gunneridae</taxon>
        <taxon>Pentapetalae</taxon>
        <taxon>rosids</taxon>
        <taxon>fabids</taxon>
        <taxon>Malpighiales</taxon>
        <taxon>Salicaceae</taxon>
        <taxon>Saliceae</taxon>
        <taxon>Populus</taxon>
    </lineage>
</organism>
<protein>
    <recommendedName>
        <fullName evidence="12">Exopolygalacturonase-like</fullName>
    </recommendedName>
</protein>
<evidence type="ECO:0000256" key="7">
    <source>
        <dbReference type="ARBA" id="ARBA00023316"/>
    </source>
</evidence>
<keyword evidence="6 8" id="KW-0326">Glycosidase</keyword>
<evidence type="ECO:0000256" key="2">
    <source>
        <dbReference type="ARBA" id="ARBA00008834"/>
    </source>
</evidence>
<dbReference type="EMBL" id="JAAWWB010000002">
    <property type="protein sequence ID" value="KAG6790330.1"/>
    <property type="molecule type" value="Genomic_DNA"/>
</dbReference>
<evidence type="ECO:0000256" key="9">
    <source>
        <dbReference type="SAM" id="Phobius"/>
    </source>
</evidence>
<accession>A0A8X8AXZ7</accession>
<dbReference type="GO" id="GO:0071555">
    <property type="term" value="P:cell wall organization"/>
    <property type="evidence" value="ECO:0007669"/>
    <property type="project" value="UniProtKB-KW"/>
</dbReference>
<reference evidence="10" key="1">
    <citation type="journal article" date="2020" name="bioRxiv">
        <title>Hybrid origin of Populus tomentosa Carr. identified through genome sequencing and phylogenomic analysis.</title>
        <authorList>
            <person name="An X."/>
            <person name="Gao K."/>
            <person name="Chen Z."/>
            <person name="Li J."/>
            <person name="Yang X."/>
            <person name="Yang X."/>
            <person name="Zhou J."/>
            <person name="Guo T."/>
            <person name="Zhao T."/>
            <person name="Huang S."/>
            <person name="Miao D."/>
            <person name="Khan W.U."/>
            <person name="Rao P."/>
            <person name="Ye M."/>
            <person name="Lei B."/>
            <person name="Liao W."/>
            <person name="Wang J."/>
            <person name="Ji L."/>
            <person name="Li Y."/>
            <person name="Guo B."/>
            <person name="Mustafa N.S."/>
            <person name="Li S."/>
            <person name="Yun Q."/>
            <person name="Keller S.R."/>
            <person name="Mao J."/>
            <person name="Zhang R."/>
            <person name="Strauss S.H."/>
        </authorList>
    </citation>
    <scope>NUCLEOTIDE SEQUENCE</scope>
    <source>
        <strain evidence="10">GM15</strain>
        <tissue evidence="10">Leaf</tissue>
    </source>
</reference>
<keyword evidence="7" id="KW-0961">Cell wall biogenesis/degradation</keyword>
<keyword evidence="4" id="KW-0964">Secreted</keyword>
<dbReference type="SMART" id="SM00710">
    <property type="entry name" value="PbH1"/>
    <property type="match status" value="7"/>
</dbReference>
<comment type="caution">
    <text evidence="10">The sequence shown here is derived from an EMBL/GenBank/DDBJ whole genome shotgun (WGS) entry which is preliminary data.</text>
</comment>
<evidence type="ECO:0000313" key="10">
    <source>
        <dbReference type="EMBL" id="KAG6790330.1"/>
    </source>
</evidence>
<evidence type="ECO:0000256" key="4">
    <source>
        <dbReference type="ARBA" id="ARBA00022525"/>
    </source>
</evidence>
<keyword evidence="11" id="KW-1185">Reference proteome</keyword>
<name>A0A8X8AXZ7_POPTO</name>
<keyword evidence="3" id="KW-0134">Cell wall</keyword>
<proteinExistence type="inferred from homology"/>
<evidence type="ECO:0000256" key="1">
    <source>
        <dbReference type="ARBA" id="ARBA00004191"/>
    </source>
</evidence>
<dbReference type="AlphaFoldDB" id="A0A8X8AXZ7"/>
<dbReference type="InterPro" id="IPR006626">
    <property type="entry name" value="PbH1"/>
</dbReference>
<evidence type="ECO:0000256" key="5">
    <source>
        <dbReference type="ARBA" id="ARBA00022801"/>
    </source>
</evidence>
<dbReference type="PANTHER" id="PTHR31375">
    <property type="match status" value="1"/>
</dbReference>
<evidence type="ECO:0000256" key="6">
    <source>
        <dbReference type="ARBA" id="ARBA00023295"/>
    </source>
</evidence>
<keyword evidence="5 8" id="KW-0378">Hydrolase</keyword>
<keyword evidence="9" id="KW-0812">Transmembrane</keyword>
<keyword evidence="9" id="KW-0472">Membrane</keyword>
<evidence type="ECO:0008006" key="12">
    <source>
        <dbReference type="Google" id="ProtNLM"/>
    </source>
</evidence>